<comment type="caution">
    <text evidence="2">The sequence shown here is derived from an EMBL/GenBank/DDBJ whole genome shotgun (WGS) entry which is preliminary data.</text>
</comment>
<reference evidence="2 3" key="1">
    <citation type="submission" date="2024-03" db="EMBL/GenBank/DDBJ databases">
        <title>Actinomycetospora sp. OC33-EN06, a novel actinomycete isolated from wild orchid (Aerides multiflora).</title>
        <authorList>
            <person name="Suriyachadkun C."/>
        </authorList>
    </citation>
    <scope>NUCLEOTIDE SEQUENCE [LARGE SCALE GENOMIC DNA]</scope>
    <source>
        <strain evidence="2 3">OC33-EN06</strain>
    </source>
</reference>
<feature type="region of interest" description="Disordered" evidence="1">
    <location>
        <begin position="1"/>
        <end position="37"/>
    </location>
</feature>
<gene>
    <name evidence="2" type="ORF">WCD41_30370</name>
</gene>
<dbReference type="RefSeq" id="WP_337718992.1">
    <property type="nucleotide sequence ID" value="NZ_JBBEGL010000017.1"/>
</dbReference>
<proteinExistence type="predicted"/>
<feature type="compositionally biased region" description="Acidic residues" evidence="1">
    <location>
        <begin position="20"/>
        <end position="37"/>
    </location>
</feature>
<protein>
    <submittedName>
        <fullName evidence="2">Uncharacterized protein</fullName>
    </submittedName>
</protein>
<dbReference type="Proteomes" id="UP001370100">
    <property type="component" value="Unassembled WGS sequence"/>
</dbReference>
<keyword evidence="3" id="KW-1185">Reference proteome</keyword>
<accession>A0ABU8NHB0</accession>
<organism evidence="2 3">
    <name type="scientific">Actinomycetospora aeridis</name>
    <dbReference type="NCBI Taxonomy" id="3129231"/>
    <lineage>
        <taxon>Bacteria</taxon>
        <taxon>Bacillati</taxon>
        <taxon>Actinomycetota</taxon>
        <taxon>Actinomycetes</taxon>
        <taxon>Pseudonocardiales</taxon>
        <taxon>Pseudonocardiaceae</taxon>
        <taxon>Actinomycetospora</taxon>
    </lineage>
</organism>
<name>A0ABU8NHB0_9PSEU</name>
<dbReference type="EMBL" id="JBBEGL010000017">
    <property type="protein sequence ID" value="MEJ2890799.1"/>
    <property type="molecule type" value="Genomic_DNA"/>
</dbReference>
<evidence type="ECO:0000313" key="2">
    <source>
        <dbReference type="EMBL" id="MEJ2890799.1"/>
    </source>
</evidence>
<evidence type="ECO:0000313" key="3">
    <source>
        <dbReference type="Proteomes" id="UP001370100"/>
    </source>
</evidence>
<sequence length="208" mass="22222">MPRRTDAPLGDGNPYIAADDREDELDDDWDDPWDDPWDDEEVDELELHLRLEAVDRLCAELRDLVGATVERQDPHVASTFVATRIRTAAGHLPGDSPDPADGRLDGAQVALTLQVWLAVAGKTQPDVGLVSETVTWVADVLGRSGSEVEPGIRVIEVASAPAGTPGLRADTGDIAALIWILAGVVAVGRANKVLWLAGLNAVGQRGDR</sequence>
<evidence type="ECO:0000256" key="1">
    <source>
        <dbReference type="SAM" id="MobiDB-lite"/>
    </source>
</evidence>